<keyword evidence="4" id="KW-1185">Reference proteome</keyword>
<evidence type="ECO:0000313" key="3">
    <source>
        <dbReference type="EMBL" id="THV40860.1"/>
    </source>
</evidence>
<evidence type="ECO:0000313" key="4">
    <source>
        <dbReference type="Proteomes" id="UP000308760"/>
    </source>
</evidence>
<reference evidence="3 4" key="2">
    <citation type="submission" date="2019-05" db="EMBL/GenBank/DDBJ databases">
        <title>Glycomyces buryatensis sp. nov.</title>
        <authorList>
            <person name="Nikitina E."/>
        </authorList>
    </citation>
    <scope>NUCLEOTIDE SEQUENCE [LARGE SCALE GENOMIC DNA]</scope>
    <source>
        <strain evidence="3 4">18</strain>
    </source>
</reference>
<organism evidence="3 4">
    <name type="scientific">Glycomyces buryatensis</name>
    <dbReference type="NCBI Taxonomy" id="2570927"/>
    <lineage>
        <taxon>Bacteria</taxon>
        <taxon>Bacillati</taxon>
        <taxon>Actinomycetota</taxon>
        <taxon>Actinomycetes</taxon>
        <taxon>Glycomycetales</taxon>
        <taxon>Glycomycetaceae</taxon>
        <taxon>Glycomyces</taxon>
    </lineage>
</organism>
<dbReference type="PANTHER" id="PTHR43053:SF3">
    <property type="entry name" value="ALPHA-GALACTOSIDASE C-RELATED"/>
    <property type="match status" value="1"/>
</dbReference>
<dbReference type="InterPro" id="IPR017853">
    <property type="entry name" value="GH"/>
</dbReference>
<dbReference type="Gene3D" id="2.70.98.60">
    <property type="entry name" value="alpha-galactosidase from lactobacil brevis"/>
    <property type="match status" value="1"/>
</dbReference>
<dbReference type="SUPFAM" id="SSF51445">
    <property type="entry name" value="(Trans)glycosidases"/>
    <property type="match status" value="1"/>
</dbReference>
<comment type="caution">
    <text evidence="3">The sequence shown here is derived from an EMBL/GenBank/DDBJ whole genome shotgun (WGS) entry which is preliminary data.</text>
</comment>
<dbReference type="OrthoDB" id="9758822at2"/>
<gene>
    <name evidence="3" type="ORF">FAB82_13470</name>
</gene>
<dbReference type="PANTHER" id="PTHR43053">
    <property type="entry name" value="GLYCOSIDASE FAMILY 31"/>
    <property type="match status" value="1"/>
</dbReference>
<dbReference type="InterPro" id="IPR002252">
    <property type="entry name" value="Glyco_hydro_36"/>
</dbReference>
<dbReference type="GO" id="GO:0016052">
    <property type="term" value="P:carbohydrate catabolic process"/>
    <property type="evidence" value="ECO:0007669"/>
    <property type="project" value="InterPro"/>
</dbReference>
<evidence type="ECO:0000256" key="2">
    <source>
        <dbReference type="ARBA" id="ARBA00023295"/>
    </source>
</evidence>
<dbReference type="EMBL" id="STGY01000054">
    <property type="protein sequence ID" value="THV40860.1"/>
    <property type="molecule type" value="Genomic_DNA"/>
</dbReference>
<dbReference type="CDD" id="cd14791">
    <property type="entry name" value="GH36"/>
    <property type="match status" value="1"/>
</dbReference>
<dbReference type="InterPro" id="IPR013785">
    <property type="entry name" value="Aldolase_TIM"/>
</dbReference>
<dbReference type="Proteomes" id="UP000308760">
    <property type="component" value="Unassembled WGS sequence"/>
</dbReference>
<dbReference type="InterPro" id="IPR038417">
    <property type="entry name" value="Alpga-gal_N_sf"/>
</dbReference>
<evidence type="ECO:0000256" key="1">
    <source>
        <dbReference type="ARBA" id="ARBA00022801"/>
    </source>
</evidence>
<dbReference type="Pfam" id="PF02065">
    <property type="entry name" value="Melibiase"/>
    <property type="match status" value="1"/>
</dbReference>
<protein>
    <submittedName>
        <fullName evidence="3">Alpha-galactosidase</fullName>
    </submittedName>
</protein>
<dbReference type="GO" id="GO:0004557">
    <property type="term" value="F:alpha-galactosidase activity"/>
    <property type="evidence" value="ECO:0007669"/>
    <property type="project" value="InterPro"/>
</dbReference>
<dbReference type="InterPro" id="IPR050985">
    <property type="entry name" value="Alpha-glycosidase_related"/>
</dbReference>
<dbReference type="PRINTS" id="PR00743">
    <property type="entry name" value="GLHYDRLASE36"/>
</dbReference>
<name>A0A4S8Q9F5_9ACTN</name>
<accession>A0A4S8Q9F5</accession>
<dbReference type="AlphaFoldDB" id="A0A4S8Q9F5"/>
<keyword evidence="1" id="KW-0378">Hydrolase</keyword>
<sequence>MGLEAGRDSRQALSPLGSPAFVELDWDADRPVALVGLDRSALLGRSDVPLVEIFTADEQRERTSQAYFRSAVGTRLRCTGYEAAKSPDADSAVVAQRDETTGIEVRTTLTRPHGTRALRIQSTIENTGTGPVVLTAASTATFGLGTSETALDGFALAYAHSEWLAENRWRTTPVRDLLPSIDLAFHGQDGRGHFSYGSHGAWSTGEHLAAGLLTDAASGEALAWQLETSATWLCDLAQARTGAVLSLLGPTDLEHHFAHELQPGDSFTTIPVALALSDAGRDGALAEMTRYRRWAREPREADTALPIVYNDFMNTLMGQPSTEALNPLIDSAAAAGAEYFCIDAGWFADPAIGDWWATVGEWREAPVRFTGGLKQVIDRIHSRGMRSGLWLEPEVVGVKSPAAQTLPAEAFFHRFGARVQEHERYHLDFRHRAARAHLDDTVDHLVADYGISYLKLDYNINPGVGTDWRGAAPGAGLLGHTRAFRDWLAAVQHRHPDLLIENCSSGAMRADAALLAVSHLQSTTDQQDYRRYPPIAAAAPATILPEQCGNWAYPHADMTAEETAFTLVTGLSGRLYLSGFLHRLRVEQSALVADAVAVHKRLRDRLPRAVPFWPLGLPAWDAQVVCLGLDCSDGETLLAVWDRADAASDIHLPGVSGTVTEVFPQSLAPWAIDHDRRGLTLRTVPGHTARLFRFDTERT</sequence>
<proteinExistence type="predicted"/>
<reference evidence="4" key="1">
    <citation type="submission" date="2019-04" db="EMBL/GenBank/DDBJ databases">
        <title>Nocardioides xinjiangensis sp. nov.</title>
        <authorList>
            <person name="Liu S."/>
        </authorList>
    </citation>
    <scope>NUCLEOTIDE SEQUENCE [LARGE SCALE GENOMIC DNA]</scope>
    <source>
        <strain evidence="4">18</strain>
    </source>
</reference>
<dbReference type="Gene3D" id="3.20.20.70">
    <property type="entry name" value="Aldolase class I"/>
    <property type="match status" value="1"/>
</dbReference>
<keyword evidence="2" id="KW-0326">Glycosidase</keyword>